<protein>
    <submittedName>
        <fullName evidence="1">Uncharacterized protein</fullName>
    </submittedName>
</protein>
<sequence length="391" mass="44930">MTKFLEDVHLQRNIADCVQEFWVPGPRYSCKPNERLEPFPIKVIRLIEAEITRCIQPQYLKYYLKDGWQDSKCLSTVFVTATMLFLLPNVKTLFCSGGNCHRGWPIELSQIWGAETMYKMIKRLQSHKMPGCEILQNFESASLRWTIKSQETFEFLEWLAALPNIKSIQVDGISTHFTHTPDKILTPRSSNLTKFEFHGQIHGIETLEGLLQAAESLKCFVYHNSSEFEENRRVPPNVGSREICSLLSKYTANSLEKFRMGDLASSVESLSIFQRLTHLCVQLHTLPILVLPGEISTAFALPSSLENLILIKGYYVGWNNGPLKEFMRAVVNAKDARWPYLKHLTVKYDHLHGQECVESATKDLAEVGVEFHCVHHSLDGDTYWQNWESLF</sequence>
<accession>A0A8H3PHW3</accession>
<comment type="caution">
    <text evidence="1">The sequence shown here is derived from an EMBL/GenBank/DDBJ whole genome shotgun (WGS) entry which is preliminary data.</text>
</comment>
<organism evidence="1 2">
    <name type="scientific">Imshaugia aleurites</name>
    <dbReference type="NCBI Taxonomy" id="172621"/>
    <lineage>
        <taxon>Eukaryota</taxon>
        <taxon>Fungi</taxon>
        <taxon>Dikarya</taxon>
        <taxon>Ascomycota</taxon>
        <taxon>Pezizomycotina</taxon>
        <taxon>Lecanoromycetes</taxon>
        <taxon>OSLEUM clade</taxon>
        <taxon>Lecanoromycetidae</taxon>
        <taxon>Lecanorales</taxon>
        <taxon>Lecanorineae</taxon>
        <taxon>Parmeliaceae</taxon>
        <taxon>Imshaugia</taxon>
    </lineage>
</organism>
<reference evidence="1" key="1">
    <citation type="submission" date="2021-03" db="EMBL/GenBank/DDBJ databases">
        <authorList>
            <person name="Tagirdzhanova G."/>
        </authorList>
    </citation>
    <scope>NUCLEOTIDE SEQUENCE</scope>
</reference>
<proteinExistence type="predicted"/>
<name>A0A8H3PHW3_9LECA</name>
<evidence type="ECO:0000313" key="1">
    <source>
        <dbReference type="EMBL" id="CAF9940654.1"/>
    </source>
</evidence>
<dbReference type="EMBL" id="CAJPDT010000134">
    <property type="protein sequence ID" value="CAF9940654.1"/>
    <property type="molecule type" value="Genomic_DNA"/>
</dbReference>
<keyword evidence="2" id="KW-1185">Reference proteome</keyword>
<dbReference type="AlphaFoldDB" id="A0A8H3PHW3"/>
<evidence type="ECO:0000313" key="2">
    <source>
        <dbReference type="Proteomes" id="UP000664534"/>
    </source>
</evidence>
<dbReference type="Proteomes" id="UP000664534">
    <property type="component" value="Unassembled WGS sequence"/>
</dbReference>
<gene>
    <name evidence="1" type="ORF">IMSHALPRED_002115</name>
</gene>